<evidence type="ECO:0000313" key="2">
    <source>
        <dbReference type="Proteomes" id="UP000246744"/>
    </source>
</evidence>
<dbReference type="Proteomes" id="UP000246744">
    <property type="component" value="Unassembled WGS sequence"/>
</dbReference>
<keyword evidence="2" id="KW-1185">Reference proteome</keyword>
<dbReference type="InterPro" id="IPR058522">
    <property type="entry name" value="DUF8209"/>
</dbReference>
<organism evidence="1 2">
    <name type="scientific">Mangrovibacter plantisponsor</name>
    <dbReference type="NCBI Taxonomy" id="451513"/>
    <lineage>
        <taxon>Bacteria</taxon>
        <taxon>Pseudomonadati</taxon>
        <taxon>Pseudomonadota</taxon>
        <taxon>Gammaproteobacteria</taxon>
        <taxon>Enterobacterales</taxon>
        <taxon>Enterobacteriaceae</taxon>
        <taxon>Mangrovibacter</taxon>
    </lineage>
</organism>
<dbReference type="NCBIfam" id="NF045926">
    <property type="entry name" value="STM2901_fam"/>
    <property type="match status" value="1"/>
</dbReference>
<accession>A0A317Q1D0</accession>
<name>A0A317Q1D0_9ENTR</name>
<evidence type="ECO:0000313" key="1">
    <source>
        <dbReference type="EMBL" id="PWW09204.1"/>
    </source>
</evidence>
<dbReference type="OrthoDB" id="8815988at2"/>
<dbReference type="AlphaFoldDB" id="A0A317Q1D0"/>
<sequence length="149" mass="16551">MDTVEQLNGTYFYKGVCNISSGELFFWIFLDKINDQFGGIKDVVAMSCIILGLPLLKTRGKPYGTTAGTSIASKYLRQLLNVEMPIRLPTITEASIATLKPKYVTNLGAFIGRGLPVVGWAIVASDVSQIVYKTVRDYNTIAHEKDRIW</sequence>
<dbReference type="EMBL" id="QGTS01000006">
    <property type="protein sequence ID" value="PWW09204.1"/>
    <property type="molecule type" value="Genomic_DNA"/>
</dbReference>
<reference evidence="1 2" key="1">
    <citation type="submission" date="2018-05" db="EMBL/GenBank/DDBJ databases">
        <title>Genomic Encyclopedia of Type Strains, Phase IV (KMG-IV): sequencing the most valuable type-strain genomes for metagenomic binning, comparative biology and taxonomic classification.</title>
        <authorList>
            <person name="Goeker M."/>
        </authorList>
    </citation>
    <scope>NUCLEOTIDE SEQUENCE [LARGE SCALE GENOMIC DNA]</scope>
    <source>
        <strain evidence="1 2">DSM 19579</strain>
    </source>
</reference>
<evidence type="ECO:0008006" key="3">
    <source>
        <dbReference type="Google" id="ProtNLM"/>
    </source>
</evidence>
<dbReference type="RefSeq" id="WP_036106787.1">
    <property type="nucleotide sequence ID" value="NZ_QGTS01000006.1"/>
</dbReference>
<protein>
    <recommendedName>
        <fullName evidence="3">Phage membrane protein</fullName>
    </recommendedName>
</protein>
<dbReference type="InterPro" id="IPR058064">
    <property type="entry name" value="STM2901-like"/>
</dbReference>
<gene>
    <name evidence="1" type="ORF">DES37_106328</name>
</gene>
<dbReference type="Pfam" id="PF26636">
    <property type="entry name" value="DUF8209"/>
    <property type="match status" value="1"/>
</dbReference>
<proteinExistence type="predicted"/>
<comment type="caution">
    <text evidence="1">The sequence shown here is derived from an EMBL/GenBank/DDBJ whole genome shotgun (WGS) entry which is preliminary data.</text>
</comment>